<reference evidence="3" key="1">
    <citation type="submission" date="2021-01" db="EMBL/GenBank/DDBJ databases">
        <title>Whole genome shotgun sequence of Rugosimonospora africana NBRC 104875.</title>
        <authorList>
            <person name="Komaki H."/>
            <person name="Tamura T."/>
        </authorList>
    </citation>
    <scope>NUCLEOTIDE SEQUENCE</scope>
    <source>
        <strain evidence="3">NBRC 104875</strain>
    </source>
</reference>
<keyword evidence="2" id="KW-0472">Membrane</keyword>
<feature type="transmembrane region" description="Helical" evidence="2">
    <location>
        <begin position="324"/>
        <end position="344"/>
    </location>
</feature>
<dbReference type="AlphaFoldDB" id="A0A8J3VUB8"/>
<accession>A0A8J3VUB8</accession>
<evidence type="ECO:0000313" key="4">
    <source>
        <dbReference type="Proteomes" id="UP000642748"/>
    </source>
</evidence>
<evidence type="ECO:0000256" key="2">
    <source>
        <dbReference type="SAM" id="Phobius"/>
    </source>
</evidence>
<gene>
    <name evidence="3" type="ORF">Raf01_69910</name>
</gene>
<feature type="transmembrane region" description="Helical" evidence="2">
    <location>
        <begin position="6"/>
        <end position="24"/>
    </location>
</feature>
<dbReference type="Proteomes" id="UP000642748">
    <property type="component" value="Unassembled WGS sequence"/>
</dbReference>
<protein>
    <submittedName>
        <fullName evidence="3">Uncharacterized protein</fullName>
    </submittedName>
</protein>
<feature type="transmembrane region" description="Helical" evidence="2">
    <location>
        <begin position="364"/>
        <end position="388"/>
    </location>
</feature>
<evidence type="ECO:0000256" key="1">
    <source>
        <dbReference type="SAM" id="MobiDB-lite"/>
    </source>
</evidence>
<organism evidence="3 4">
    <name type="scientific">Rugosimonospora africana</name>
    <dbReference type="NCBI Taxonomy" id="556532"/>
    <lineage>
        <taxon>Bacteria</taxon>
        <taxon>Bacillati</taxon>
        <taxon>Actinomycetota</taxon>
        <taxon>Actinomycetes</taxon>
        <taxon>Micromonosporales</taxon>
        <taxon>Micromonosporaceae</taxon>
        <taxon>Rugosimonospora</taxon>
    </lineage>
</organism>
<keyword evidence="2" id="KW-1133">Transmembrane helix</keyword>
<comment type="caution">
    <text evidence="3">The sequence shown here is derived from an EMBL/GenBank/DDBJ whole genome shotgun (WGS) entry which is preliminary data.</text>
</comment>
<evidence type="ECO:0000313" key="3">
    <source>
        <dbReference type="EMBL" id="GIH18819.1"/>
    </source>
</evidence>
<feature type="transmembrane region" description="Helical" evidence="2">
    <location>
        <begin position="394"/>
        <end position="411"/>
    </location>
</feature>
<proteinExistence type="predicted"/>
<keyword evidence="4" id="KW-1185">Reference proteome</keyword>
<keyword evidence="2" id="KW-0812">Transmembrane</keyword>
<feature type="transmembrane region" description="Helical" evidence="2">
    <location>
        <begin position="229"/>
        <end position="247"/>
    </location>
</feature>
<feature type="transmembrane region" description="Helical" evidence="2">
    <location>
        <begin position="259"/>
        <end position="279"/>
    </location>
</feature>
<feature type="transmembrane region" description="Helical" evidence="2">
    <location>
        <begin position="300"/>
        <end position="318"/>
    </location>
</feature>
<feature type="region of interest" description="Disordered" evidence="1">
    <location>
        <begin position="30"/>
        <end position="52"/>
    </location>
</feature>
<dbReference type="EMBL" id="BONZ01000073">
    <property type="protein sequence ID" value="GIH18819.1"/>
    <property type="molecule type" value="Genomic_DNA"/>
</dbReference>
<feature type="transmembrane region" description="Helical" evidence="2">
    <location>
        <begin position="132"/>
        <end position="152"/>
    </location>
</feature>
<dbReference type="RefSeq" id="WP_203922317.1">
    <property type="nucleotide sequence ID" value="NZ_BONZ01000073.1"/>
</dbReference>
<name>A0A8J3VUB8_9ACTN</name>
<feature type="compositionally biased region" description="Low complexity" evidence="1">
    <location>
        <begin position="42"/>
        <end position="52"/>
    </location>
</feature>
<feature type="transmembrane region" description="Helical" evidence="2">
    <location>
        <begin position="164"/>
        <end position="184"/>
    </location>
</feature>
<feature type="transmembrane region" description="Helical" evidence="2">
    <location>
        <begin position="190"/>
        <end position="209"/>
    </location>
</feature>
<sequence>MTGTALALHATVLLTVLLGLSVTWRSLHRDPEPDPAASAPGSEQADSQQASSQRALRRHRPGWWLAAVILAIVVNQVLFNVYALRIRHGDLSDLAADVPDGWFALADHNRLVVALANHFPAAQLLSVTALRIPSLLELPFGLLSYLTVVNWLDPRRYRQLATPAVLGLASVAYTVTFSLIEWALPTPYRVQDLVLRGISGILCAILLPLLNRGRSAPVGAGAPRTASELMAFAASAAALGYLVLAMYDTVLLYSLGRAGSHLLGAAVAVAVLAGARFTATRLRRRPLDRPVGSGLDTLDTGLSWWLGLFLVPALAIRYELGFGSWKVAAVAGTLVIVVAAIGTLREVAGRLPVTARPAAVRRTWLMQLVAALLSGAVAAGAGLASPAAYAETRLLRAAVGFVVVATLVCAGSDRLIGRRPNEPEPAGSNPSA</sequence>
<feature type="transmembrane region" description="Helical" evidence="2">
    <location>
        <begin position="63"/>
        <end position="84"/>
    </location>
</feature>